<keyword evidence="2" id="KW-1185">Reference proteome</keyword>
<accession>A0A679FL55</accession>
<proteinExistence type="predicted"/>
<dbReference type="GeneID" id="55603448"/>
<name>A0A679FL55_9CAUD</name>
<dbReference type="KEGG" id="vg:55603448"/>
<organism evidence="1 2">
    <name type="scientific">Cronobacter phage vB_CsaP_009</name>
    <dbReference type="NCBI Taxonomy" id="2699738"/>
    <lineage>
        <taxon>Viruses</taxon>
        <taxon>Duplodnaviria</taxon>
        <taxon>Heunggongvirae</taxon>
        <taxon>Uroviricota</taxon>
        <taxon>Caudoviricetes</taxon>
        <taxon>Grimontviridae</taxon>
        <taxon>Privateervirus</taxon>
        <taxon>Privateervirus pv009</taxon>
    </lineage>
</organism>
<protein>
    <submittedName>
        <fullName evidence="1">Uncharacterized protein</fullName>
    </submittedName>
</protein>
<evidence type="ECO:0000313" key="1">
    <source>
        <dbReference type="EMBL" id="BBU72660.1"/>
    </source>
</evidence>
<dbReference type="Proteomes" id="UP000479051">
    <property type="component" value="Segment"/>
</dbReference>
<dbReference type="RefSeq" id="YP_009833393.1">
    <property type="nucleotide sequence ID" value="NC_048664.1"/>
</dbReference>
<sequence length="77" mass="9092">MVSQSKLLKRDINTLKRLLEGRLFSQFYVYKEVINAKTPLEFEAAMNRYVNLEESINKITIRLSRKESELKLQTKGK</sequence>
<evidence type="ECO:0000313" key="2">
    <source>
        <dbReference type="Proteomes" id="UP000479051"/>
    </source>
</evidence>
<dbReference type="EMBL" id="LC519601">
    <property type="protein sequence ID" value="BBU72660.1"/>
    <property type="molecule type" value="Genomic_DNA"/>
</dbReference>
<reference evidence="1 2" key="1">
    <citation type="submission" date="2020-01" db="EMBL/GenBank/DDBJ databases">
        <title>Isolation, characterization and genomic analysis of a lytic bacteriophage vB_CsaP_009 infecting Cronobacter.</title>
        <authorList>
            <person name="Soleimani-Delfan A."/>
            <person name="Shahin K."/>
            <person name="Barazandeh M."/>
            <person name="Komijani M."/>
        </authorList>
    </citation>
    <scope>NUCLEOTIDE SEQUENCE [LARGE SCALE GENOMIC DNA]</scope>
</reference>